<dbReference type="STRING" id="1297617.IB211_00587"/>
<proteinExistence type="inferred from homology"/>
<name>A0A0S2W0T3_9FIRM</name>
<keyword evidence="6" id="KW-1185">Reference proteome</keyword>
<evidence type="ECO:0000259" key="4">
    <source>
        <dbReference type="Pfam" id="PF13490"/>
    </source>
</evidence>
<sequence>MCTCERALELISMGLDGEWKEEERQELEEHLAHCGDCRALARELEEAHVLLSELEEEEVPEGFRAAVMDRVRAEKTVPFPQHTPAGRRTRPWKRWASLAAVFAVVLLGARALPSVLGGGSSGASSAPAAADMAAPADAAPTEEGAAAGGAPAIQSFSAQAPQSDAAVQKNGIRAPEVQDRSVEPIQEAAPAETEENTGAEQIPLTEEERRTLTETCAAWLSTSGLEQAEEIDTSRMSAVPAAEADLAAAVWLPEVRVPEDGCWKVTLGGSEACAVLLWDPAAGAVLGWLPAAP</sequence>
<feature type="domain" description="Putative zinc-finger" evidence="4">
    <location>
        <begin position="4"/>
        <end position="38"/>
    </location>
</feature>
<dbReference type="InterPro" id="IPR041916">
    <property type="entry name" value="Anti_sigma_zinc_sf"/>
</dbReference>
<dbReference type="EMBL" id="CP011307">
    <property type="protein sequence ID" value="ALP92982.1"/>
    <property type="molecule type" value="Genomic_DNA"/>
</dbReference>
<dbReference type="Proteomes" id="UP000064844">
    <property type="component" value="Chromosome"/>
</dbReference>
<dbReference type="AlphaFoldDB" id="A0A0S2W0T3"/>
<evidence type="ECO:0000256" key="2">
    <source>
        <dbReference type="ARBA" id="ARBA00024438"/>
    </source>
</evidence>
<gene>
    <name evidence="5" type="ORF">IB211_00587</name>
</gene>
<dbReference type="InterPro" id="IPR027383">
    <property type="entry name" value="Znf_put"/>
</dbReference>
<feature type="region of interest" description="Disordered" evidence="3">
    <location>
        <begin position="157"/>
        <end position="200"/>
    </location>
</feature>
<reference evidence="5 6" key="1">
    <citation type="journal article" date="2015" name="Nat. Commun.">
        <title>Production of butyrate from lysine and the Amadori product fructoselysine by a human gut commensal.</title>
        <authorList>
            <person name="Bui T.P."/>
            <person name="Ritari J."/>
            <person name="Boeren S."/>
            <person name="de Waard P."/>
            <person name="Plugge C.M."/>
            <person name="de Vos W.M."/>
        </authorList>
    </citation>
    <scope>NUCLEOTIDE SEQUENCE [LARGE SCALE GENOMIC DNA]</scope>
    <source>
        <strain evidence="5 6">AF211</strain>
    </source>
</reference>
<evidence type="ECO:0000313" key="6">
    <source>
        <dbReference type="Proteomes" id="UP000064844"/>
    </source>
</evidence>
<evidence type="ECO:0000256" key="3">
    <source>
        <dbReference type="SAM" id="MobiDB-lite"/>
    </source>
</evidence>
<dbReference type="Gene3D" id="1.10.10.1320">
    <property type="entry name" value="Anti-sigma factor, zinc-finger domain"/>
    <property type="match status" value="1"/>
</dbReference>
<organism evidence="5 6">
    <name type="scientific">Intestinimonas butyriciproducens</name>
    <dbReference type="NCBI Taxonomy" id="1297617"/>
    <lineage>
        <taxon>Bacteria</taxon>
        <taxon>Bacillati</taxon>
        <taxon>Bacillota</taxon>
        <taxon>Clostridia</taxon>
        <taxon>Eubacteriales</taxon>
        <taxon>Intestinimonas</taxon>
    </lineage>
</organism>
<dbReference type="eggNOG" id="COG5662">
    <property type="taxonomic scope" value="Bacteria"/>
</dbReference>
<comment type="similarity">
    <text evidence="1">Belongs to the zinc-associated anti-sigma factor (ZAS) superfamily. Anti-sigma-W factor family.</text>
</comment>
<reference evidence="6" key="2">
    <citation type="submission" date="2015-04" db="EMBL/GenBank/DDBJ databases">
        <title>A butyrogenic pathway from the amino acid lysine in a human gut commensal.</title>
        <authorList>
            <person name="de Vos W.M."/>
            <person name="Bui N.T.P."/>
            <person name="Plugge C.M."/>
            <person name="Ritari J."/>
        </authorList>
    </citation>
    <scope>NUCLEOTIDE SEQUENCE [LARGE SCALE GENOMIC DNA]</scope>
    <source>
        <strain evidence="6">AF211</strain>
    </source>
</reference>
<dbReference type="KEGG" id="ibu:IB211_00587"/>
<dbReference type="Pfam" id="PF13490">
    <property type="entry name" value="zf-HC2"/>
    <property type="match status" value="1"/>
</dbReference>
<protein>
    <recommendedName>
        <fullName evidence="2">Anti-sigma-W factor RsiW</fullName>
    </recommendedName>
</protein>
<evidence type="ECO:0000256" key="1">
    <source>
        <dbReference type="ARBA" id="ARBA00024353"/>
    </source>
</evidence>
<accession>A0A0S2W0T3</accession>
<evidence type="ECO:0000313" key="5">
    <source>
        <dbReference type="EMBL" id="ALP92982.1"/>
    </source>
</evidence>
<dbReference type="RefSeq" id="WP_058117040.1">
    <property type="nucleotide sequence ID" value="NZ_CP011307.1"/>
</dbReference>